<protein>
    <submittedName>
        <fullName evidence="2">Uncharacterized protein</fullName>
    </submittedName>
</protein>
<name>A0AA42CTD4_9GAMM</name>
<sequence length="44" mass="5337">MKSRWSQSRQAGNDESVMPVEPPRRHWEMAWWFRREGHVSEKPG</sequence>
<evidence type="ECO:0000313" key="3">
    <source>
        <dbReference type="Proteomes" id="UP001165678"/>
    </source>
</evidence>
<reference evidence="2" key="1">
    <citation type="submission" date="2022-11" db="EMBL/GenBank/DDBJ databases">
        <title>Larsenimonas rhizosphaerae sp. nov., isolated from a tidal mudflat.</title>
        <authorList>
            <person name="Lee S.D."/>
            <person name="Kim I.S."/>
        </authorList>
    </citation>
    <scope>NUCLEOTIDE SEQUENCE</scope>
    <source>
        <strain evidence="2">GH2-1</strain>
    </source>
</reference>
<evidence type="ECO:0000256" key="1">
    <source>
        <dbReference type="SAM" id="MobiDB-lite"/>
    </source>
</evidence>
<dbReference type="Proteomes" id="UP001165678">
    <property type="component" value="Unassembled WGS sequence"/>
</dbReference>
<dbReference type="RefSeq" id="WP_265895364.1">
    <property type="nucleotide sequence ID" value="NZ_JAPIVE010000001.1"/>
</dbReference>
<keyword evidence="3" id="KW-1185">Reference proteome</keyword>
<gene>
    <name evidence="2" type="ORF">OQ287_01650</name>
</gene>
<organism evidence="2 3">
    <name type="scientific">Larsenimonas rhizosphaerae</name>
    <dbReference type="NCBI Taxonomy" id="2944682"/>
    <lineage>
        <taxon>Bacteria</taxon>
        <taxon>Pseudomonadati</taxon>
        <taxon>Pseudomonadota</taxon>
        <taxon>Gammaproteobacteria</taxon>
        <taxon>Oceanospirillales</taxon>
        <taxon>Halomonadaceae</taxon>
        <taxon>Larsenimonas</taxon>
    </lineage>
</organism>
<proteinExistence type="predicted"/>
<feature type="compositionally biased region" description="Polar residues" evidence="1">
    <location>
        <begin position="1"/>
        <end position="13"/>
    </location>
</feature>
<feature type="region of interest" description="Disordered" evidence="1">
    <location>
        <begin position="1"/>
        <end position="21"/>
    </location>
</feature>
<evidence type="ECO:0000313" key="2">
    <source>
        <dbReference type="EMBL" id="MCX2522936.1"/>
    </source>
</evidence>
<dbReference type="AlphaFoldDB" id="A0AA42CTD4"/>
<comment type="caution">
    <text evidence="2">The sequence shown here is derived from an EMBL/GenBank/DDBJ whole genome shotgun (WGS) entry which is preliminary data.</text>
</comment>
<dbReference type="EMBL" id="JAPIVE010000001">
    <property type="protein sequence ID" value="MCX2522936.1"/>
    <property type="molecule type" value="Genomic_DNA"/>
</dbReference>
<accession>A0AA42CTD4</accession>